<dbReference type="Pfam" id="PF03810">
    <property type="entry name" value="IBN_N"/>
    <property type="match status" value="1"/>
</dbReference>
<organism evidence="8 9">
    <name type="scientific">Adineta ricciae</name>
    <name type="common">Rotifer</name>
    <dbReference type="NCBI Taxonomy" id="249248"/>
    <lineage>
        <taxon>Eukaryota</taxon>
        <taxon>Metazoa</taxon>
        <taxon>Spiralia</taxon>
        <taxon>Gnathifera</taxon>
        <taxon>Rotifera</taxon>
        <taxon>Eurotatoria</taxon>
        <taxon>Bdelloidea</taxon>
        <taxon>Adinetida</taxon>
        <taxon>Adinetidae</taxon>
        <taxon>Adineta</taxon>
    </lineage>
</organism>
<feature type="domain" description="Importin N-terminal" evidence="7">
    <location>
        <begin position="24"/>
        <end position="106"/>
    </location>
</feature>
<dbReference type="SMART" id="SM00913">
    <property type="entry name" value="IBN_N"/>
    <property type="match status" value="1"/>
</dbReference>
<name>A0A813QRX6_ADIRI</name>
<dbReference type="OrthoDB" id="7862313at2759"/>
<sequence>MQSTALIHWLNQLTEPDTEKVKQATKQLQNLSLTNDFLLQLFQILRSEQNDQIRILASVLLRRKISKSSATIPRDVHETLKHHLLEQIQVESNQRIRKSLFELIGTIAKEDLQNEVVERKKKPAKKSNKKETTGWKEYLHLCGTLVQSTDLKQLELGMCLFATLATYCGRFVLEHWPHTFNLITTMLKTRPSIVVCEQALIILTNLVKVMTQKQYVQTIADLVPVANDTIQYLFVNLKAENTTNLLDFYEALLDCELPNVIGTHLQSIISTCLQVALRNDESVLESVRYNGLSILAEICRQKKKVLLKNQAILPPIIQALLQIISTTAIDSNTATDDDEDEPVVVAGANHVLEAMSYHLSPEKFVPLVIAQVEPMLQSSVANERKAAYYVLSGIIDGCCDYINNNYLEPYMTALKMGLQDTHSDVSSAALLALGETCAVLEGEISKYSVQFLPILMELMMKPENMQNHNLKVIRIYYAVEEIIGVLSDEHKTSIPEVLRVLFHVHASTTNTKVRELVLAVYPAIATVMEDKFAPYLEPVITQLSPNLSQKPNADMLPVFCTSLNTLASLCRAVGTEHCKAILVQALDFSLNLYSEIDEPEFRSAVFAVGGAASRVLKTEFNPNHLNKIVEHIFESLRSLNWIEDIAATETRKLEWVDEEEIDATSNGISDTEAATTDEDKNDDDSDDNDDDELADEGMTIENAHVEEKAAAIEALGDIVENCMVAVWAHLKDIVELIETMLEFPNVQCSQNAVTAAGNLLVSIHKMTTQTQITHEQQLVQNELDRLLVELIPNLCTIINTSASRSLAQVALDTVKSVLDEVKLDMLKHVTLLEKIAHSVQKVLNYKTKCQQDDDDENEDGGDGREQDGRDDAEYDAMLISTGGDLLPILTSIACTGKVSFLPVYLSSIIPKLQKRLRHQASVSDRSFVIGVLAETVQNMNDALIAPHLQSLFTMFYQYLIDDDEEVRTNACFGMGVLCAVANQQLLGQYETILSRLSQALIKETNRRMIDNICSCLCRMIVVSPKHVPLGQVLPVLFQHLPLQEDFAEANSVFTCLNLLYQHLFAEIETYLPKCIEMAASIIDDERVLPDAVPVIREFLRSIYAKHSAAFIQQSTTIDIKTMVFRLLIIYFCFSLVQFALIESVPLPDEVLIENYPSANFIKSPCDALHPIEFISLICQQQEQYPLKLTKKLCSNSINSYKTQEQQSQREKRVGWTISV</sequence>
<reference evidence="8" key="1">
    <citation type="submission" date="2021-02" db="EMBL/GenBank/DDBJ databases">
        <authorList>
            <person name="Nowell W R."/>
        </authorList>
    </citation>
    <scope>NUCLEOTIDE SEQUENCE</scope>
</reference>
<proteinExistence type="predicted"/>
<comment type="subcellular location">
    <subcellularLocation>
        <location evidence="1">Cytoplasm</location>
    </subcellularLocation>
</comment>
<dbReference type="Proteomes" id="UP000663852">
    <property type="component" value="Unassembled WGS sequence"/>
</dbReference>
<dbReference type="GO" id="GO:0005737">
    <property type="term" value="C:cytoplasm"/>
    <property type="evidence" value="ECO:0007669"/>
    <property type="project" value="UniProtKB-SubCell"/>
</dbReference>
<keyword evidence="3" id="KW-0963">Cytoplasm</keyword>
<dbReference type="InterPro" id="IPR001494">
    <property type="entry name" value="Importin-beta_N"/>
</dbReference>
<evidence type="ECO:0000256" key="1">
    <source>
        <dbReference type="ARBA" id="ARBA00004496"/>
    </source>
</evidence>
<feature type="region of interest" description="Disordered" evidence="6">
    <location>
        <begin position="847"/>
        <end position="871"/>
    </location>
</feature>
<dbReference type="PANTHER" id="PTHR10527">
    <property type="entry name" value="IMPORTIN BETA"/>
    <property type="match status" value="1"/>
</dbReference>
<dbReference type="InterPro" id="IPR016024">
    <property type="entry name" value="ARM-type_fold"/>
</dbReference>
<dbReference type="AlphaFoldDB" id="A0A813QRX6"/>
<accession>A0A813QRX6</accession>
<evidence type="ECO:0000256" key="2">
    <source>
        <dbReference type="ARBA" id="ARBA00022448"/>
    </source>
</evidence>
<evidence type="ECO:0000313" key="8">
    <source>
        <dbReference type="EMBL" id="CAF0772294.1"/>
    </source>
</evidence>
<keyword evidence="5" id="KW-0653">Protein transport</keyword>
<dbReference type="EMBL" id="CAJNOJ010000008">
    <property type="protein sequence ID" value="CAF0772294.1"/>
    <property type="molecule type" value="Genomic_DNA"/>
</dbReference>
<comment type="caution">
    <text evidence="8">The sequence shown here is derived from an EMBL/GenBank/DDBJ whole genome shotgun (WGS) entry which is preliminary data.</text>
</comment>
<evidence type="ECO:0000256" key="4">
    <source>
        <dbReference type="ARBA" id="ARBA00022737"/>
    </source>
</evidence>
<dbReference type="Gene3D" id="1.25.10.10">
    <property type="entry name" value="Leucine-rich Repeat Variant"/>
    <property type="match status" value="1"/>
</dbReference>
<keyword evidence="4" id="KW-0677">Repeat</keyword>
<feature type="compositionally biased region" description="Basic and acidic residues" evidence="6">
    <location>
        <begin position="861"/>
        <end position="871"/>
    </location>
</feature>
<dbReference type="GO" id="GO:0031267">
    <property type="term" value="F:small GTPase binding"/>
    <property type="evidence" value="ECO:0007669"/>
    <property type="project" value="InterPro"/>
</dbReference>
<evidence type="ECO:0000259" key="7">
    <source>
        <dbReference type="PROSITE" id="PS50166"/>
    </source>
</evidence>
<dbReference type="InterPro" id="IPR011989">
    <property type="entry name" value="ARM-like"/>
</dbReference>
<evidence type="ECO:0000313" key="9">
    <source>
        <dbReference type="Proteomes" id="UP000663852"/>
    </source>
</evidence>
<feature type="compositionally biased region" description="Acidic residues" evidence="6">
    <location>
        <begin position="675"/>
        <end position="693"/>
    </location>
</feature>
<dbReference type="InterPro" id="IPR040122">
    <property type="entry name" value="Importin_beta"/>
</dbReference>
<keyword evidence="2" id="KW-0813">Transport</keyword>
<feature type="region of interest" description="Disordered" evidence="6">
    <location>
        <begin position="662"/>
        <end position="693"/>
    </location>
</feature>
<evidence type="ECO:0000256" key="3">
    <source>
        <dbReference type="ARBA" id="ARBA00022490"/>
    </source>
</evidence>
<protein>
    <recommendedName>
        <fullName evidence="7">Importin N-terminal domain-containing protein</fullName>
    </recommendedName>
</protein>
<gene>
    <name evidence="8" type="ORF">EDS130_LOCUS3383</name>
</gene>
<dbReference type="PROSITE" id="PS50166">
    <property type="entry name" value="IMPORTIN_B_NT"/>
    <property type="match status" value="1"/>
</dbReference>
<evidence type="ECO:0000256" key="5">
    <source>
        <dbReference type="ARBA" id="ARBA00022927"/>
    </source>
</evidence>
<dbReference type="GO" id="GO:0006606">
    <property type="term" value="P:protein import into nucleus"/>
    <property type="evidence" value="ECO:0007669"/>
    <property type="project" value="InterPro"/>
</dbReference>
<evidence type="ECO:0000256" key="6">
    <source>
        <dbReference type="SAM" id="MobiDB-lite"/>
    </source>
</evidence>
<dbReference type="SUPFAM" id="SSF48371">
    <property type="entry name" value="ARM repeat"/>
    <property type="match status" value="2"/>
</dbReference>